<evidence type="ECO:0000313" key="5">
    <source>
        <dbReference type="Proteomes" id="UP000076400"/>
    </source>
</evidence>
<keyword evidence="5" id="KW-1185">Reference proteome</keyword>
<dbReference type="EMBL" id="LPXN01000011">
    <property type="protein sequence ID" value="KZD12633.1"/>
    <property type="molecule type" value="Genomic_DNA"/>
</dbReference>
<dbReference type="PROSITE" id="PS01152">
    <property type="entry name" value="HESB"/>
    <property type="match status" value="1"/>
</dbReference>
<accession>A0A154WGI0</accession>
<dbReference type="RefSeq" id="WP_067551707.1">
    <property type="nucleotide sequence ID" value="NZ_LPXN01000011.1"/>
</dbReference>
<sequence>MAEATVLEQPRAVSLSESAARQVSRMLEKEPEGGALMLRLSVTGGGCSGFQYNFAFDDEVHSDDSVFERDGVKLVVDETSLDLLAGAEVDYVEELIGASFQVKNPNAASSCGCGTSFAL</sequence>
<dbReference type="OrthoDB" id="9801228at2"/>
<evidence type="ECO:0000313" key="4">
    <source>
        <dbReference type="EMBL" id="KZD12633.1"/>
    </source>
</evidence>
<protein>
    <submittedName>
        <fullName evidence="4">Heme biosynthesis protein HemY</fullName>
    </submittedName>
</protein>
<feature type="domain" description="Core" evidence="3">
    <location>
        <begin position="14"/>
        <end position="114"/>
    </location>
</feature>
<dbReference type="NCBIfam" id="NF010147">
    <property type="entry name" value="PRK13623.1"/>
    <property type="match status" value="1"/>
</dbReference>
<name>A0A154WGI0_9PROT</name>
<comment type="caution">
    <text evidence="4">The sequence shown here is derived from an EMBL/GenBank/DDBJ whole genome shotgun (WGS) entry which is preliminary data.</text>
</comment>
<evidence type="ECO:0000259" key="3">
    <source>
        <dbReference type="Pfam" id="PF01521"/>
    </source>
</evidence>
<evidence type="ECO:0000256" key="2">
    <source>
        <dbReference type="ARBA" id="ARBA00023004"/>
    </source>
</evidence>
<dbReference type="InterPro" id="IPR017870">
    <property type="entry name" value="FeS_cluster_insertion_CS"/>
</dbReference>
<dbReference type="InterPro" id="IPR035903">
    <property type="entry name" value="HesB-like_dom_sf"/>
</dbReference>
<organism evidence="4 5">
    <name type="scientific">Oceanibaculum pacificum</name>
    <dbReference type="NCBI Taxonomy" id="580166"/>
    <lineage>
        <taxon>Bacteria</taxon>
        <taxon>Pseudomonadati</taxon>
        <taxon>Pseudomonadota</taxon>
        <taxon>Alphaproteobacteria</taxon>
        <taxon>Rhodospirillales</taxon>
        <taxon>Oceanibaculaceae</taxon>
        <taxon>Oceanibaculum</taxon>
    </lineage>
</organism>
<dbReference type="NCBIfam" id="TIGR00049">
    <property type="entry name" value="iron-sulfur cluster assembly accessory protein"/>
    <property type="match status" value="1"/>
</dbReference>
<evidence type="ECO:0000256" key="1">
    <source>
        <dbReference type="ARBA" id="ARBA00022723"/>
    </source>
</evidence>
<gene>
    <name evidence="4" type="ORF">AUP43_15805</name>
</gene>
<dbReference type="STRING" id="580166.AUP43_15805"/>
<dbReference type="GO" id="GO:0005506">
    <property type="term" value="F:iron ion binding"/>
    <property type="evidence" value="ECO:0007669"/>
    <property type="project" value="TreeGrafter"/>
</dbReference>
<dbReference type="InterPro" id="IPR016092">
    <property type="entry name" value="ATAP"/>
</dbReference>
<dbReference type="PANTHER" id="PTHR43011:SF1">
    <property type="entry name" value="IRON-SULFUR CLUSTER ASSEMBLY 2 HOMOLOG, MITOCHONDRIAL"/>
    <property type="match status" value="1"/>
</dbReference>
<reference evidence="4 5" key="1">
    <citation type="submission" date="2015-12" db="EMBL/GenBank/DDBJ databases">
        <title>Genome sequence of Oceanibaculum pacificum MCCC 1A02656.</title>
        <authorList>
            <person name="Lu L."/>
            <person name="Lai Q."/>
            <person name="Shao Z."/>
            <person name="Qian P."/>
        </authorList>
    </citation>
    <scope>NUCLEOTIDE SEQUENCE [LARGE SCALE GENOMIC DNA]</scope>
    <source>
        <strain evidence="4 5">MCCC 1A02656</strain>
    </source>
</reference>
<dbReference type="InterPro" id="IPR000361">
    <property type="entry name" value="ATAP_core_dom"/>
</dbReference>
<keyword evidence="2" id="KW-0408">Iron</keyword>
<dbReference type="GO" id="GO:1990229">
    <property type="term" value="C:iron-sulfur cluster assembly complex"/>
    <property type="evidence" value="ECO:0007669"/>
    <property type="project" value="UniProtKB-ARBA"/>
</dbReference>
<proteinExistence type="predicted"/>
<dbReference type="GO" id="GO:0051539">
    <property type="term" value="F:4 iron, 4 sulfur cluster binding"/>
    <property type="evidence" value="ECO:0007669"/>
    <property type="project" value="TreeGrafter"/>
</dbReference>
<dbReference type="FunFam" id="2.60.300.12:FF:000006">
    <property type="entry name" value="Iron-sulfur cluster assembly 2 mitochondrial"/>
    <property type="match status" value="1"/>
</dbReference>
<keyword evidence="1" id="KW-0479">Metal-binding</keyword>
<dbReference type="GO" id="GO:0016226">
    <property type="term" value="P:iron-sulfur cluster assembly"/>
    <property type="evidence" value="ECO:0007669"/>
    <property type="project" value="InterPro"/>
</dbReference>
<dbReference type="GO" id="GO:0051537">
    <property type="term" value="F:2 iron, 2 sulfur cluster binding"/>
    <property type="evidence" value="ECO:0007669"/>
    <property type="project" value="TreeGrafter"/>
</dbReference>
<dbReference type="Gene3D" id="2.60.300.12">
    <property type="entry name" value="HesB-like domain"/>
    <property type="match status" value="1"/>
</dbReference>
<dbReference type="Proteomes" id="UP000076400">
    <property type="component" value="Unassembled WGS sequence"/>
</dbReference>
<dbReference type="Pfam" id="PF01521">
    <property type="entry name" value="Fe-S_biosyn"/>
    <property type="match status" value="1"/>
</dbReference>
<dbReference type="SUPFAM" id="SSF89360">
    <property type="entry name" value="HesB-like domain"/>
    <property type="match status" value="1"/>
</dbReference>
<dbReference type="PANTHER" id="PTHR43011">
    <property type="entry name" value="IRON-SULFUR CLUSTER ASSEMBLY 2 HOMOLOG, MITOCHONDRIAL"/>
    <property type="match status" value="1"/>
</dbReference>
<dbReference type="AlphaFoldDB" id="A0A154WGI0"/>